<proteinExistence type="predicted"/>
<protein>
    <submittedName>
        <fullName evidence="1">Uncharacterized protein</fullName>
    </submittedName>
</protein>
<evidence type="ECO:0000313" key="2">
    <source>
        <dbReference type="Proteomes" id="UP000011693"/>
    </source>
</evidence>
<dbReference type="Proteomes" id="UP000011693">
    <property type="component" value="Unassembled WGS sequence"/>
</dbReference>
<dbReference type="EMBL" id="AOIN01000008">
    <property type="protein sequence ID" value="ELZ06167.1"/>
    <property type="molecule type" value="Genomic_DNA"/>
</dbReference>
<name>M0B6M7_9EURY</name>
<keyword evidence="2" id="KW-1185">Reference proteome</keyword>
<dbReference type="AlphaFoldDB" id="M0B6M7"/>
<comment type="caution">
    <text evidence="1">The sequence shown here is derived from an EMBL/GenBank/DDBJ whole genome shotgun (WGS) entry which is preliminary data.</text>
</comment>
<gene>
    <name evidence="1" type="ORF">C482_00055</name>
</gene>
<organism evidence="1 2">
    <name type="scientific">Natrialba chahannaoensis JCM 10990</name>
    <dbReference type="NCBI Taxonomy" id="1227492"/>
    <lineage>
        <taxon>Archaea</taxon>
        <taxon>Methanobacteriati</taxon>
        <taxon>Methanobacteriota</taxon>
        <taxon>Stenosarchaea group</taxon>
        <taxon>Halobacteria</taxon>
        <taxon>Halobacteriales</taxon>
        <taxon>Natrialbaceae</taxon>
        <taxon>Natrialba</taxon>
    </lineage>
</organism>
<accession>M0B6M7</accession>
<evidence type="ECO:0000313" key="1">
    <source>
        <dbReference type="EMBL" id="ELZ06167.1"/>
    </source>
</evidence>
<reference evidence="1 2" key="1">
    <citation type="journal article" date="2014" name="PLoS Genet.">
        <title>Phylogenetically driven sequencing of extremely halophilic archaea reveals strategies for static and dynamic osmo-response.</title>
        <authorList>
            <person name="Becker E.A."/>
            <person name="Seitzer P.M."/>
            <person name="Tritt A."/>
            <person name="Larsen D."/>
            <person name="Krusor M."/>
            <person name="Yao A.I."/>
            <person name="Wu D."/>
            <person name="Madern D."/>
            <person name="Eisen J.A."/>
            <person name="Darling A.E."/>
            <person name="Facciotti M.T."/>
        </authorList>
    </citation>
    <scope>NUCLEOTIDE SEQUENCE [LARGE SCALE GENOMIC DNA]</scope>
    <source>
        <strain evidence="1 2">JCM 10990</strain>
    </source>
</reference>
<sequence>MELLPGEVLNVHTVVSSNKQTRFGKSLRTVILSIRFMVLVMQIHKETGTIVQDLTLTAKV</sequence>